<evidence type="ECO:0000256" key="1">
    <source>
        <dbReference type="ARBA" id="ARBA00004571"/>
    </source>
</evidence>
<evidence type="ECO:0000259" key="13">
    <source>
        <dbReference type="Pfam" id="PF07715"/>
    </source>
</evidence>
<keyword evidence="2 10" id="KW-0813">Transport</keyword>
<dbReference type="InterPro" id="IPR039426">
    <property type="entry name" value="TonB-dep_rcpt-like"/>
</dbReference>
<gene>
    <name evidence="14" type="ORF">J3359_00045</name>
</gene>
<dbReference type="SUPFAM" id="SSF56935">
    <property type="entry name" value="Porins"/>
    <property type="match status" value="1"/>
</dbReference>
<dbReference type="Gene3D" id="2.60.40.1120">
    <property type="entry name" value="Carboxypeptidase-like, regulatory domain"/>
    <property type="match status" value="1"/>
</dbReference>
<dbReference type="SUPFAM" id="SSF49464">
    <property type="entry name" value="Carboxypeptidase regulatory domain-like"/>
    <property type="match status" value="1"/>
</dbReference>
<keyword evidence="5" id="KW-0732">Signal</keyword>
<dbReference type="RefSeq" id="WP_208078630.1">
    <property type="nucleotide sequence ID" value="NZ_CP071869.1"/>
</dbReference>
<dbReference type="Gene3D" id="2.170.130.10">
    <property type="entry name" value="TonB-dependent receptor, plug domain"/>
    <property type="match status" value="1"/>
</dbReference>
<keyword evidence="3 10" id="KW-1134">Transmembrane beta strand</keyword>
<dbReference type="Gene3D" id="2.40.170.20">
    <property type="entry name" value="TonB-dependent receptor, beta-barrel domain"/>
    <property type="match status" value="1"/>
</dbReference>
<evidence type="ECO:0000256" key="7">
    <source>
        <dbReference type="ARBA" id="ARBA00023136"/>
    </source>
</evidence>
<keyword evidence="9 10" id="KW-0998">Cell outer membrane</keyword>
<dbReference type="PROSITE" id="PS52016">
    <property type="entry name" value="TONB_DEPENDENT_REC_3"/>
    <property type="match status" value="1"/>
</dbReference>
<comment type="subcellular location">
    <subcellularLocation>
        <location evidence="1 10">Cell outer membrane</location>
        <topology evidence="1 10">Multi-pass membrane protein</topology>
    </subcellularLocation>
</comment>
<evidence type="ECO:0000259" key="12">
    <source>
        <dbReference type="Pfam" id="PF00593"/>
    </source>
</evidence>
<evidence type="ECO:0000256" key="3">
    <source>
        <dbReference type="ARBA" id="ARBA00022452"/>
    </source>
</evidence>
<dbReference type="Pfam" id="PF07715">
    <property type="entry name" value="Plug"/>
    <property type="match status" value="1"/>
</dbReference>
<feature type="domain" description="TonB-dependent receptor plug" evidence="13">
    <location>
        <begin position="142"/>
        <end position="245"/>
    </location>
</feature>
<evidence type="ECO:0000256" key="5">
    <source>
        <dbReference type="ARBA" id="ARBA00022729"/>
    </source>
</evidence>
<evidence type="ECO:0000256" key="6">
    <source>
        <dbReference type="ARBA" id="ARBA00023077"/>
    </source>
</evidence>
<dbReference type="KEGG" id="pcea:J3359_00045"/>
<accession>A0A975H9C3</accession>
<evidence type="ECO:0000256" key="11">
    <source>
        <dbReference type="RuleBase" id="RU003357"/>
    </source>
</evidence>
<evidence type="ECO:0000256" key="9">
    <source>
        <dbReference type="ARBA" id="ARBA00023237"/>
    </source>
</evidence>
<keyword evidence="8 14" id="KW-0675">Receptor</keyword>
<dbReference type="Proteomes" id="UP000663920">
    <property type="component" value="Chromosome"/>
</dbReference>
<keyword evidence="7 10" id="KW-0472">Membrane</keyword>
<evidence type="ECO:0000313" key="15">
    <source>
        <dbReference type="Proteomes" id="UP000663920"/>
    </source>
</evidence>
<dbReference type="InterPro" id="IPR037066">
    <property type="entry name" value="Plug_dom_sf"/>
</dbReference>
<dbReference type="GO" id="GO:0009279">
    <property type="term" value="C:cell outer membrane"/>
    <property type="evidence" value="ECO:0007669"/>
    <property type="project" value="UniProtKB-SubCell"/>
</dbReference>
<reference evidence="14 15" key="1">
    <citation type="submission" date="2021-03" db="EMBL/GenBank/DDBJ databases">
        <title>Complete genome of Polaribacter_sp.SM13.</title>
        <authorList>
            <person name="Jeong S.W."/>
            <person name="Bae J.W."/>
        </authorList>
    </citation>
    <scope>NUCLEOTIDE SEQUENCE [LARGE SCALE GENOMIC DNA]</scope>
    <source>
        <strain evidence="14 15">SM13</strain>
    </source>
</reference>
<keyword evidence="4 10" id="KW-0812">Transmembrane</keyword>
<proteinExistence type="inferred from homology"/>
<dbReference type="AlphaFoldDB" id="A0A975H9C3"/>
<dbReference type="PANTHER" id="PTHR30069">
    <property type="entry name" value="TONB-DEPENDENT OUTER MEMBRANE RECEPTOR"/>
    <property type="match status" value="1"/>
</dbReference>
<evidence type="ECO:0000256" key="8">
    <source>
        <dbReference type="ARBA" id="ARBA00023170"/>
    </source>
</evidence>
<dbReference type="PANTHER" id="PTHR30069:SF29">
    <property type="entry name" value="HEMOGLOBIN AND HEMOGLOBIN-HAPTOGLOBIN-BINDING PROTEIN 1-RELATED"/>
    <property type="match status" value="1"/>
</dbReference>
<protein>
    <submittedName>
        <fullName evidence="14">TonB-dependent receptor</fullName>
    </submittedName>
</protein>
<dbReference type="InterPro" id="IPR036942">
    <property type="entry name" value="Beta-barrel_TonB_sf"/>
</dbReference>
<dbReference type="Pfam" id="PF13715">
    <property type="entry name" value="CarbopepD_reg_2"/>
    <property type="match status" value="1"/>
</dbReference>
<evidence type="ECO:0000256" key="10">
    <source>
        <dbReference type="PROSITE-ProRule" id="PRU01360"/>
    </source>
</evidence>
<dbReference type="EMBL" id="CP071869">
    <property type="protein sequence ID" value="QTE22710.1"/>
    <property type="molecule type" value="Genomic_DNA"/>
</dbReference>
<dbReference type="InterPro" id="IPR012910">
    <property type="entry name" value="Plug_dom"/>
</dbReference>
<feature type="domain" description="TonB-dependent receptor-like beta-barrel" evidence="12">
    <location>
        <begin position="551"/>
        <end position="772"/>
    </location>
</feature>
<organism evidence="14 15">
    <name type="scientific">Polaribacter cellanae</name>
    <dbReference type="NCBI Taxonomy" id="2818493"/>
    <lineage>
        <taxon>Bacteria</taxon>
        <taxon>Pseudomonadati</taxon>
        <taxon>Bacteroidota</taxon>
        <taxon>Flavobacteriia</taxon>
        <taxon>Flavobacteriales</taxon>
        <taxon>Flavobacteriaceae</taxon>
    </lineage>
</organism>
<evidence type="ECO:0000256" key="4">
    <source>
        <dbReference type="ARBA" id="ARBA00022692"/>
    </source>
</evidence>
<evidence type="ECO:0000256" key="2">
    <source>
        <dbReference type="ARBA" id="ARBA00022448"/>
    </source>
</evidence>
<dbReference type="InterPro" id="IPR008969">
    <property type="entry name" value="CarboxyPept-like_regulatory"/>
</dbReference>
<comment type="similarity">
    <text evidence="10 11">Belongs to the TonB-dependent receptor family.</text>
</comment>
<dbReference type="GO" id="GO:0015344">
    <property type="term" value="F:siderophore uptake transmembrane transporter activity"/>
    <property type="evidence" value="ECO:0007669"/>
    <property type="project" value="TreeGrafter"/>
</dbReference>
<name>A0A975H9C3_9FLAO</name>
<dbReference type="GO" id="GO:0044718">
    <property type="term" value="P:siderophore transmembrane transport"/>
    <property type="evidence" value="ECO:0007669"/>
    <property type="project" value="TreeGrafter"/>
</dbReference>
<dbReference type="InterPro" id="IPR000531">
    <property type="entry name" value="Beta-barrel_TonB"/>
</dbReference>
<dbReference type="Pfam" id="PF00593">
    <property type="entry name" value="TonB_dep_Rec_b-barrel"/>
    <property type="match status" value="1"/>
</dbReference>
<sequence>MAKKQYQIMYLYPMKELVVKTSMKITCAFFLSLFVSSVLYSQNGEILGIVTDNRKAPLFGAHVQIIELNKRTITDEKGFFSFDKLSKGKYNIEVSYIGFETIYSIVDISTQKPKVQISLNLKPQQTELEEITLVGKSKTQQLRESTANVSVLQTKNFRDRNTNTSDIVKQISGVNVRQTGGFGSNAEIYVNGMTGKSVPFFLDGIPLSYFGSGLGLNVLPANLIEQIEVYKGVVPVDLGADALGGGINIITRKSYSDYLDASYSIGSFNSHKVNLNAQLANPNNKWMFGIHSFFNHSDNNYKVDVEIPDEFGNPIPATVKRFHDKFSNYLVNLYTGVYDKDYADRLVFNARYSGLKDDVQHNAIMAQPYGQVTYDESTLGASLEYAKKHILKKTDVKWYSAYNRTRGHFIDTTLNAYTWDGKIYDRRTDGGEISASRNFLELTSQNVLNRININYHPWEKGKFTLNLFTAWFRRIGKDPVAAEFYGEDFFANPTQLFKNATGLSYEHRFSQDLTSYTAVKHFWLNADGYAIQNLKLVANQQEASNFGFLQSLRYHVTKFFLLKSSYEYATRLPDEFELFGDFTLVRPNPFLEPEQSHNLNLGFQLNSQKFNCDTNLFYRDTDNVIWLRTSQFYAQYQNLLRSRTLGVDMELRYRPFDFLDIKANATYQDLRNRSPKNIVGAVDDRYFNARLPNIPYFFGNGEIRYHKSNFLNTKNNISAWWSANYVNEFYLFWSVDGNKDLKNTIPSQFVQNLGVTFSHPENRWAITLEHTNIFNEKVFDNFSVQRPGQAFYVTLRTFINKY</sequence>
<keyword evidence="15" id="KW-1185">Reference proteome</keyword>
<evidence type="ECO:0000313" key="14">
    <source>
        <dbReference type="EMBL" id="QTE22710.1"/>
    </source>
</evidence>
<keyword evidence="6 11" id="KW-0798">TonB box</keyword>